<evidence type="ECO:0000256" key="4">
    <source>
        <dbReference type="ARBA" id="ARBA00022598"/>
    </source>
</evidence>
<name>A0AAD1AZ84_9FLAO</name>
<sequence>MINITFNKVVFKYDPPITPLKIKSDIIETKLYKKIISVSINGEQKELSTNIYNDCEIVFYTWEHEIGKKAFWHSSSHLLAQSILDFYPKAKLNIGPARNNGFYYDIDFGKNFFSEKDFYKIEIKMLFNASKCLNYELYYISKSEAKKYYKNNIYKLYILNNIKKNYVTICKHDNFIDLCRGCHIPNTSFIKAVKILNISGVYWKGDKNKKQLTRIYAISSPYKKYLYKYFLKKKEYKKRDHRKIGKKLELFTFSNIVGQGLPIWLPKGFLLKKKIENFLLNLNKKIGYEMVTTPHIANKKLYNISGHWEKYYENSFNTFISPNKEEQFILKSMNCPHHCEIYNYKKFSYKDLPKRFAEFGTVYRYEKSGELHGLTRVRSFTQDDAHIFCTKEQLIEELKSVIDMIIFIFKKLGFYKYKAQISLRDNKKKYKYIGSKEHWYKSEKYLIKATKEKKIYTYIKYGEAAFYGPKLDFMVQDILGRNWQLGTVQVDYNLPERFNLFYTNNKNKLIRPIMIHRATLGSLERFIAILIENTEGNFPLWLSPIPIRIIPILEKNFFYSKKILNLLMQLEIQSFIDSRIESLSKKIIDAEIDKIPLILVLGDKEEKLNSVSIRSSKEKKIIFLSLERFINFLKKEINLKL</sequence>
<keyword evidence="4 13" id="KW-0436">Ligase</keyword>
<dbReference type="HAMAP" id="MF_00184">
    <property type="entry name" value="Thr_tRNA_synth"/>
    <property type="match status" value="1"/>
</dbReference>
<keyword evidence="10 13" id="KW-0648">Protein biosynthesis</keyword>
<dbReference type="PROSITE" id="PS51880">
    <property type="entry name" value="TGS"/>
    <property type="match status" value="1"/>
</dbReference>
<evidence type="ECO:0000256" key="1">
    <source>
        <dbReference type="ARBA" id="ARBA00008226"/>
    </source>
</evidence>
<comment type="cofactor">
    <cofactor evidence="13">
        <name>Zn(2+)</name>
        <dbReference type="ChEBI" id="CHEBI:29105"/>
    </cofactor>
    <text evidence="13">Binds 1 zinc ion per subunit.</text>
</comment>
<comment type="subcellular location">
    <subcellularLocation>
        <location evidence="13">Cytoplasm</location>
    </subcellularLocation>
</comment>
<dbReference type="Proteomes" id="UP000031659">
    <property type="component" value="Chromosome"/>
</dbReference>
<dbReference type="InterPro" id="IPR002314">
    <property type="entry name" value="aa-tRNA-synt_IIb"/>
</dbReference>
<dbReference type="InterPro" id="IPR036621">
    <property type="entry name" value="Anticodon-bd_dom_sf"/>
</dbReference>
<comment type="subunit">
    <text evidence="13">Homodimer.</text>
</comment>
<accession>A0AAD1AZ84</accession>
<keyword evidence="8 13" id="KW-0067">ATP-binding</keyword>
<dbReference type="InterPro" id="IPR033728">
    <property type="entry name" value="ThrRS_core"/>
</dbReference>
<dbReference type="GO" id="GO:0046872">
    <property type="term" value="F:metal ion binding"/>
    <property type="evidence" value="ECO:0007669"/>
    <property type="project" value="UniProtKB-KW"/>
</dbReference>
<dbReference type="Gene3D" id="3.30.930.10">
    <property type="entry name" value="Bira Bifunctional Protein, Domain 2"/>
    <property type="match status" value="1"/>
</dbReference>
<dbReference type="GO" id="GO:0005737">
    <property type="term" value="C:cytoplasm"/>
    <property type="evidence" value="ECO:0007669"/>
    <property type="project" value="UniProtKB-SubCell"/>
</dbReference>
<dbReference type="InterPro" id="IPR018163">
    <property type="entry name" value="Thr/Ala-tRNA-synth_IIc_edit"/>
</dbReference>
<dbReference type="PANTHER" id="PTHR11451:SF44">
    <property type="entry name" value="THREONINE--TRNA LIGASE, CHLOROPLASTIC_MITOCHONDRIAL 2"/>
    <property type="match status" value="1"/>
</dbReference>
<dbReference type="Gene3D" id="3.40.50.800">
    <property type="entry name" value="Anticodon-binding domain"/>
    <property type="match status" value="1"/>
</dbReference>
<comment type="catalytic activity">
    <reaction evidence="12 13">
        <text>tRNA(Thr) + L-threonine + ATP = L-threonyl-tRNA(Thr) + AMP + diphosphate + H(+)</text>
        <dbReference type="Rhea" id="RHEA:24624"/>
        <dbReference type="Rhea" id="RHEA-COMP:9670"/>
        <dbReference type="Rhea" id="RHEA-COMP:9704"/>
        <dbReference type="ChEBI" id="CHEBI:15378"/>
        <dbReference type="ChEBI" id="CHEBI:30616"/>
        <dbReference type="ChEBI" id="CHEBI:33019"/>
        <dbReference type="ChEBI" id="CHEBI:57926"/>
        <dbReference type="ChEBI" id="CHEBI:78442"/>
        <dbReference type="ChEBI" id="CHEBI:78534"/>
        <dbReference type="ChEBI" id="CHEBI:456215"/>
        <dbReference type="EC" id="6.1.1.3"/>
    </reaction>
</comment>
<evidence type="ECO:0000256" key="6">
    <source>
        <dbReference type="ARBA" id="ARBA00022741"/>
    </source>
</evidence>
<evidence type="ECO:0000256" key="12">
    <source>
        <dbReference type="ARBA" id="ARBA00049515"/>
    </source>
</evidence>
<evidence type="ECO:0000313" key="16">
    <source>
        <dbReference type="EMBL" id="BAO66271.1"/>
    </source>
</evidence>
<evidence type="ECO:0000256" key="9">
    <source>
        <dbReference type="ARBA" id="ARBA00022884"/>
    </source>
</evidence>
<dbReference type="CDD" id="cd01667">
    <property type="entry name" value="TGS_ThrRS"/>
    <property type="match status" value="1"/>
</dbReference>
<dbReference type="Gene3D" id="3.30.54.20">
    <property type="match status" value="1"/>
</dbReference>
<dbReference type="Pfam" id="PF00587">
    <property type="entry name" value="tRNA-synt_2b"/>
    <property type="match status" value="1"/>
</dbReference>
<dbReference type="KEGG" id="smup:SMPSPU_108"/>
<feature type="binding site" evidence="13">
    <location>
        <position position="335"/>
    </location>
    <ligand>
        <name>Zn(2+)</name>
        <dbReference type="ChEBI" id="CHEBI:29105"/>
        <note>catalytic</note>
    </ligand>
</feature>
<dbReference type="EMBL" id="AP013293">
    <property type="protein sequence ID" value="BAO66271.1"/>
    <property type="molecule type" value="Genomic_DNA"/>
</dbReference>
<keyword evidence="11 13" id="KW-0030">Aminoacyl-tRNA synthetase</keyword>
<keyword evidence="6 13" id="KW-0547">Nucleotide-binding</keyword>
<keyword evidence="3 13" id="KW-0820">tRNA-binding</keyword>
<reference evidence="16 17" key="1">
    <citation type="journal article" date="2014" name="ISME J.">
        <title>Swapping symbionts in spittlebugs: evolutionary replacement of a reduced genome symbiont.</title>
        <authorList>
            <person name="Koga R."/>
            <person name="Moran N.A."/>
        </authorList>
    </citation>
    <scope>NUCLEOTIDE SEQUENCE [LARGE SCALE GENOMIC DNA]</scope>
    <source>
        <strain evidence="16 17">PSPU</strain>
    </source>
</reference>
<keyword evidence="9 13" id="KW-0694">RNA-binding</keyword>
<evidence type="ECO:0000256" key="10">
    <source>
        <dbReference type="ARBA" id="ARBA00022917"/>
    </source>
</evidence>
<comment type="similarity">
    <text evidence="1 13">Belongs to the class-II aminoacyl-tRNA synthetase family.</text>
</comment>
<dbReference type="PRINTS" id="PR01047">
    <property type="entry name" value="TRNASYNTHTHR"/>
</dbReference>
<evidence type="ECO:0000256" key="7">
    <source>
        <dbReference type="ARBA" id="ARBA00022833"/>
    </source>
</evidence>
<dbReference type="SUPFAM" id="SSF52954">
    <property type="entry name" value="Class II aaRS ABD-related"/>
    <property type="match status" value="1"/>
</dbReference>
<dbReference type="SUPFAM" id="SSF55681">
    <property type="entry name" value="Class II aaRS and biotin synthetases"/>
    <property type="match status" value="1"/>
</dbReference>
<dbReference type="GO" id="GO:0000049">
    <property type="term" value="F:tRNA binding"/>
    <property type="evidence" value="ECO:0007669"/>
    <property type="project" value="UniProtKB-KW"/>
</dbReference>
<evidence type="ECO:0000313" key="17">
    <source>
        <dbReference type="Proteomes" id="UP000031659"/>
    </source>
</evidence>
<dbReference type="RefSeq" id="WP_041094130.1">
    <property type="nucleotide sequence ID" value="NZ_AP013293.1"/>
</dbReference>
<dbReference type="FunFam" id="3.30.930.10:FF:000002">
    <property type="entry name" value="Threonine--tRNA ligase"/>
    <property type="match status" value="1"/>
</dbReference>
<protein>
    <recommendedName>
        <fullName evidence="13">Threonine--tRNA ligase</fullName>
        <ecNumber evidence="13">6.1.1.3</ecNumber>
    </recommendedName>
    <alternativeName>
        <fullName evidence="13">Threonyl-tRNA synthetase</fullName>
        <shortName evidence="13">ThrRS</shortName>
    </alternativeName>
</protein>
<keyword evidence="7 13" id="KW-0862">Zinc</keyword>
<dbReference type="Gene3D" id="3.30.980.10">
    <property type="entry name" value="Threonyl-trna Synthetase, Chain A, domain 2"/>
    <property type="match status" value="1"/>
</dbReference>
<dbReference type="GO" id="GO:0005524">
    <property type="term" value="F:ATP binding"/>
    <property type="evidence" value="ECO:0007669"/>
    <property type="project" value="UniProtKB-UniRule"/>
</dbReference>
<evidence type="ECO:0000256" key="8">
    <source>
        <dbReference type="ARBA" id="ARBA00022840"/>
    </source>
</evidence>
<dbReference type="InterPro" id="IPR004095">
    <property type="entry name" value="TGS"/>
</dbReference>
<dbReference type="InterPro" id="IPR004154">
    <property type="entry name" value="Anticodon-bd"/>
</dbReference>
<evidence type="ECO:0000256" key="11">
    <source>
        <dbReference type="ARBA" id="ARBA00023146"/>
    </source>
</evidence>
<keyword evidence="2 13" id="KW-0963">Cytoplasm</keyword>
<keyword evidence="5 13" id="KW-0479">Metal-binding</keyword>
<dbReference type="Pfam" id="PF03129">
    <property type="entry name" value="HGTP_anticodon"/>
    <property type="match status" value="1"/>
</dbReference>
<dbReference type="SUPFAM" id="SSF55186">
    <property type="entry name" value="ThrRS/AlaRS common domain"/>
    <property type="match status" value="1"/>
</dbReference>
<keyword evidence="16" id="KW-0808">Transferase</keyword>
<dbReference type="PANTHER" id="PTHR11451">
    <property type="entry name" value="THREONINE-TRNA LIGASE"/>
    <property type="match status" value="1"/>
</dbReference>
<evidence type="ECO:0000256" key="3">
    <source>
        <dbReference type="ARBA" id="ARBA00022555"/>
    </source>
</evidence>
<dbReference type="InterPro" id="IPR002320">
    <property type="entry name" value="Thr-tRNA-ligase_IIa"/>
</dbReference>
<dbReference type="EC" id="6.1.1.3" evidence="13"/>
<evidence type="ECO:0000259" key="15">
    <source>
        <dbReference type="PROSITE" id="PS51880"/>
    </source>
</evidence>
<gene>
    <name evidence="16" type="primary">upp</name>
    <name evidence="13" type="synonym">thrS</name>
    <name evidence="16" type="ORF">SMPSPU_108</name>
</gene>
<dbReference type="GO" id="GO:0016757">
    <property type="term" value="F:glycosyltransferase activity"/>
    <property type="evidence" value="ECO:0007669"/>
    <property type="project" value="UniProtKB-KW"/>
</dbReference>
<feature type="domain" description="TGS" evidence="15">
    <location>
        <begin position="1"/>
        <end position="61"/>
    </location>
</feature>
<feature type="domain" description="Aminoacyl-transfer RNA synthetases class-II family profile" evidence="14">
    <location>
        <begin position="240"/>
        <end position="539"/>
    </location>
</feature>
<evidence type="ECO:0000256" key="5">
    <source>
        <dbReference type="ARBA" id="ARBA00022723"/>
    </source>
</evidence>
<evidence type="ECO:0000259" key="14">
    <source>
        <dbReference type="PROSITE" id="PS50862"/>
    </source>
</evidence>
<comment type="caution">
    <text evidence="13">Lacks conserved residue(s) required for the propagation of feature annotation.</text>
</comment>
<dbReference type="CDD" id="cd00771">
    <property type="entry name" value="ThrRS_core"/>
    <property type="match status" value="1"/>
</dbReference>
<dbReference type="FunFam" id="3.30.980.10:FF:000005">
    <property type="entry name" value="Threonyl-tRNA synthetase, mitochondrial"/>
    <property type="match status" value="1"/>
</dbReference>
<evidence type="ECO:0000256" key="2">
    <source>
        <dbReference type="ARBA" id="ARBA00022490"/>
    </source>
</evidence>
<dbReference type="GO" id="GO:0006435">
    <property type="term" value="P:threonyl-tRNA aminoacylation"/>
    <property type="evidence" value="ECO:0007669"/>
    <property type="project" value="UniProtKB-UniRule"/>
</dbReference>
<feature type="binding site" evidence="13">
    <location>
        <position position="386"/>
    </location>
    <ligand>
        <name>Zn(2+)</name>
        <dbReference type="ChEBI" id="CHEBI:29105"/>
        <note>catalytic</note>
    </ligand>
</feature>
<dbReference type="SMART" id="SM00863">
    <property type="entry name" value="tRNA_SAD"/>
    <property type="match status" value="1"/>
</dbReference>
<proteinExistence type="inferred from homology"/>
<dbReference type="InterPro" id="IPR006195">
    <property type="entry name" value="aa-tRNA-synth_II"/>
</dbReference>
<dbReference type="InterPro" id="IPR045864">
    <property type="entry name" value="aa-tRNA-synth_II/BPL/LPL"/>
</dbReference>
<dbReference type="PROSITE" id="PS50862">
    <property type="entry name" value="AA_TRNA_LIGASE_II"/>
    <property type="match status" value="1"/>
</dbReference>
<organism evidence="16 17">
    <name type="scientific">Candidatus Karelsulcia muelleri PSPU</name>
    <dbReference type="NCBI Taxonomy" id="1189303"/>
    <lineage>
        <taxon>Bacteria</taxon>
        <taxon>Pseudomonadati</taxon>
        <taxon>Bacteroidota</taxon>
        <taxon>Flavobacteriia</taxon>
        <taxon>Flavobacteriales</taxon>
        <taxon>Candidatus Karelsulcia</taxon>
    </lineage>
</organism>
<evidence type="ECO:0000256" key="13">
    <source>
        <dbReference type="HAMAP-Rule" id="MF_00184"/>
    </source>
</evidence>
<keyword evidence="16" id="KW-0328">Glycosyltransferase</keyword>
<dbReference type="AlphaFoldDB" id="A0AAD1AZ84"/>
<dbReference type="NCBIfam" id="TIGR00418">
    <property type="entry name" value="thrS"/>
    <property type="match status" value="1"/>
</dbReference>
<dbReference type="Pfam" id="PF07973">
    <property type="entry name" value="tRNA_SAD"/>
    <property type="match status" value="1"/>
</dbReference>
<feature type="binding site" evidence="13">
    <location>
        <position position="516"/>
    </location>
    <ligand>
        <name>Zn(2+)</name>
        <dbReference type="ChEBI" id="CHEBI:29105"/>
        <note>catalytic</note>
    </ligand>
</feature>
<dbReference type="GO" id="GO:0004829">
    <property type="term" value="F:threonine-tRNA ligase activity"/>
    <property type="evidence" value="ECO:0007669"/>
    <property type="project" value="UniProtKB-UniRule"/>
</dbReference>
<dbReference type="InterPro" id="IPR012947">
    <property type="entry name" value="tRNA_SAD"/>
</dbReference>